<organism evidence="1 2">
    <name type="scientific">Microcella alkaliphila</name>
    <dbReference type="NCBI Taxonomy" id="279828"/>
    <lineage>
        <taxon>Bacteria</taxon>
        <taxon>Bacillati</taxon>
        <taxon>Actinomycetota</taxon>
        <taxon>Actinomycetes</taxon>
        <taxon>Micrococcales</taxon>
        <taxon>Microbacteriaceae</taxon>
        <taxon>Microcella</taxon>
    </lineage>
</organism>
<sequence>MTTITWSVVPGVPHLALVGRKGTEVVATIETDGILRYRLIAANGRMLGRFESIGEAQAALHTFEIEREMREGQLT</sequence>
<accession>A0A4Q7TWI6</accession>
<dbReference type="Proteomes" id="UP000292408">
    <property type="component" value="Unassembled WGS sequence"/>
</dbReference>
<evidence type="ECO:0000313" key="1">
    <source>
        <dbReference type="EMBL" id="RZT64338.1"/>
    </source>
</evidence>
<evidence type="ECO:0000313" key="2">
    <source>
        <dbReference type="Proteomes" id="UP000292408"/>
    </source>
</evidence>
<name>A0A4Q7TWI6_9MICO</name>
<protein>
    <submittedName>
        <fullName evidence="1">Uncharacterized protein</fullName>
    </submittedName>
</protein>
<dbReference type="OrthoDB" id="5117995at2"/>
<dbReference type="RefSeq" id="WP_130280820.1">
    <property type="nucleotide sequence ID" value="NZ_SGXT01000011.1"/>
</dbReference>
<gene>
    <name evidence="1" type="ORF">EV140_0582</name>
</gene>
<dbReference type="AlphaFoldDB" id="A0A4Q7TWI6"/>
<keyword evidence="2" id="KW-1185">Reference proteome</keyword>
<comment type="caution">
    <text evidence="1">The sequence shown here is derived from an EMBL/GenBank/DDBJ whole genome shotgun (WGS) entry which is preliminary data.</text>
</comment>
<proteinExistence type="predicted"/>
<dbReference type="EMBL" id="SGXT01000011">
    <property type="protein sequence ID" value="RZT64338.1"/>
    <property type="molecule type" value="Genomic_DNA"/>
</dbReference>
<reference evidence="1 2" key="1">
    <citation type="journal article" date="2015" name="Stand. Genomic Sci.">
        <title>Genomic Encyclopedia of Bacterial and Archaeal Type Strains, Phase III: the genomes of soil and plant-associated and newly described type strains.</title>
        <authorList>
            <person name="Whitman W.B."/>
            <person name="Woyke T."/>
            <person name="Klenk H.P."/>
            <person name="Zhou Y."/>
            <person name="Lilburn T.G."/>
            <person name="Beck B.J."/>
            <person name="De Vos P."/>
            <person name="Vandamme P."/>
            <person name="Eisen J.A."/>
            <person name="Garrity G."/>
            <person name="Hugenholtz P."/>
            <person name="Kyrpides N.C."/>
        </authorList>
    </citation>
    <scope>NUCLEOTIDE SEQUENCE [LARGE SCALE GENOMIC DNA]</scope>
    <source>
        <strain evidence="1 2">AC4r</strain>
    </source>
</reference>